<feature type="transmembrane region" description="Helical" evidence="6">
    <location>
        <begin position="554"/>
        <end position="576"/>
    </location>
</feature>
<dbReference type="InterPro" id="IPR011701">
    <property type="entry name" value="MFS"/>
</dbReference>
<evidence type="ECO:0000256" key="2">
    <source>
        <dbReference type="ARBA" id="ARBA00022692"/>
    </source>
</evidence>
<comment type="subcellular location">
    <subcellularLocation>
        <location evidence="1">Membrane</location>
        <topology evidence="1">Multi-pass membrane protein</topology>
    </subcellularLocation>
</comment>
<feature type="transmembrane region" description="Helical" evidence="6">
    <location>
        <begin position="231"/>
        <end position="254"/>
    </location>
</feature>
<feature type="transmembrane region" description="Helical" evidence="6">
    <location>
        <begin position="379"/>
        <end position="398"/>
    </location>
</feature>
<feature type="transmembrane region" description="Helical" evidence="6">
    <location>
        <begin position="520"/>
        <end position="542"/>
    </location>
</feature>
<dbReference type="GO" id="GO:0015244">
    <property type="term" value="F:fluconazole transmembrane transporter activity"/>
    <property type="evidence" value="ECO:0007669"/>
    <property type="project" value="TreeGrafter"/>
</dbReference>
<dbReference type="CDD" id="cd17323">
    <property type="entry name" value="MFS_Tpo1_MDR_like"/>
    <property type="match status" value="1"/>
</dbReference>
<sequence>MLDVIRDSPFGLLVRFLTKDKYLRHVEELDTFQHPYYPTSAEESSKDTQAAEPVSSSSISITSEDTISTTDLERGDEEKHDENAIRRLVTQQTLHAEQKEYSEVIKPTRTREGYILVDWYTTDDPENPQNWSAFKKNFVAFVICFYSFVVYFGSSITVGAVPEVVEKFGISIEVSSLALALYVLGYGLGPLLFSPLSEIASVGRNAPYIITLFIYTMLWIGAATVQNFPGYLVLRFLTGFFGSPALATGGASFGDIYPLLQVPYALVLWGVSTVIGPALAPVIANFSAPATSWHWVSWEMLWVTAPVCLVWFFFVPETYASTILYYRARRLRRITGNERYRTKEEIEHLSDTANTNTTPKGILYNAIIKPAQINVLDPAVLFSTLYTSLVYAIFYSFFEAFPLIFEQVYHFRFELSGLPFLAVLPALFIASSLIASYWYISVVRHFPSKGFDAFGAPEGRLVPAIITCLGTPIGLFITAWTSRPHIHWIVPTIGLSLTILGTFTIIACMLQYLAFTYPRYAASLFAANDFARSMLAAGAVMFSRPMFKGMGLDWGISLLAFANVVCCVLLVGLWRYGGVLRSRSRFAEG</sequence>
<feature type="compositionally biased region" description="Basic and acidic residues" evidence="5">
    <location>
        <begin position="71"/>
        <end position="81"/>
    </location>
</feature>
<dbReference type="PROSITE" id="PS50850">
    <property type="entry name" value="MFS"/>
    <property type="match status" value="1"/>
</dbReference>
<dbReference type="AlphaFoldDB" id="A0A0U5GUH4"/>
<name>A0A0U5GUH4_ASPCI</name>
<dbReference type="EMBL" id="CDMC01000004">
    <property type="protein sequence ID" value="CEL04564.1"/>
    <property type="molecule type" value="Genomic_DNA"/>
</dbReference>
<evidence type="ECO:0000259" key="7">
    <source>
        <dbReference type="PROSITE" id="PS50850"/>
    </source>
</evidence>
<evidence type="ECO:0000256" key="6">
    <source>
        <dbReference type="SAM" id="Phobius"/>
    </source>
</evidence>
<reference evidence="9" key="1">
    <citation type="journal article" date="2016" name="Genome Announc.">
        <title>Draft genome sequences of fungus Aspergillus calidoustus.</title>
        <authorList>
            <person name="Horn F."/>
            <person name="Linde J."/>
            <person name="Mattern D.J."/>
            <person name="Walther G."/>
            <person name="Guthke R."/>
            <person name="Scherlach K."/>
            <person name="Martin K."/>
            <person name="Brakhage A.A."/>
            <person name="Petzke L."/>
            <person name="Valiante V."/>
        </authorList>
    </citation>
    <scope>NUCLEOTIDE SEQUENCE [LARGE SCALE GENOMIC DNA]</scope>
    <source>
        <strain evidence="9">SF006504</strain>
    </source>
</reference>
<evidence type="ECO:0000256" key="4">
    <source>
        <dbReference type="ARBA" id="ARBA00023136"/>
    </source>
</evidence>
<dbReference type="GO" id="GO:0005886">
    <property type="term" value="C:plasma membrane"/>
    <property type="evidence" value="ECO:0007669"/>
    <property type="project" value="TreeGrafter"/>
</dbReference>
<feature type="transmembrane region" description="Helical" evidence="6">
    <location>
        <begin position="174"/>
        <end position="193"/>
    </location>
</feature>
<keyword evidence="3 6" id="KW-1133">Transmembrane helix</keyword>
<keyword evidence="4 6" id="KW-0472">Membrane</keyword>
<feature type="transmembrane region" description="Helical" evidence="6">
    <location>
        <begin position="418"/>
        <end position="440"/>
    </location>
</feature>
<evidence type="ECO:0000256" key="5">
    <source>
        <dbReference type="SAM" id="MobiDB-lite"/>
    </source>
</evidence>
<dbReference type="PANTHER" id="PTHR23502:SF23">
    <property type="entry name" value="FLUCONAZOLE RESISTANCE PROTEIN 1"/>
    <property type="match status" value="1"/>
</dbReference>
<feature type="transmembrane region" description="Helical" evidence="6">
    <location>
        <begin position="205"/>
        <end position="225"/>
    </location>
</feature>
<feature type="transmembrane region" description="Helical" evidence="6">
    <location>
        <begin position="461"/>
        <end position="480"/>
    </location>
</feature>
<evidence type="ECO:0000256" key="3">
    <source>
        <dbReference type="ARBA" id="ARBA00022989"/>
    </source>
</evidence>
<feature type="transmembrane region" description="Helical" evidence="6">
    <location>
        <begin position="300"/>
        <end position="326"/>
    </location>
</feature>
<feature type="compositionally biased region" description="Low complexity" evidence="5">
    <location>
        <begin position="55"/>
        <end position="70"/>
    </location>
</feature>
<dbReference type="PANTHER" id="PTHR23502">
    <property type="entry name" value="MAJOR FACILITATOR SUPERFAMILY"/>
    <property type="match status" value="1"/>
</dbReference>
<keyword evidence="2 6" id="KW-0812">Transmembrane</keyword>
<evidence type="ECO:0000313" key="9">
    <source>
        <dbReference type="Proteomes" id="UP000054771"/>
    </source>
</evidence>
<keyword evidence="9" id="KW-1185">Reference proteome</keyword>
<organism evidence="8 9">
    <name type="scientific">Aspergillus calidoustus</name>
    <dbReference type="NCBI Taxonomy" id="454130"/>
    <lineage>
        <taxon>Eukaryota</taxon>
        <taxon>Fungi</taxon>
        <taxon>Dikarya</taxon>
        <taxon>Ascomycota</taxon>
        <taxon>Pezizomycotina</taxon>
        <taxon>Eurotiomycetes</taxon>
        <taxon>Eurotiomycetidae</taxon>
        <taxon>Eurotiales</taxon>
        <taxon>Aspergillaceae</taxon>
        <taxon>Aspergillus</taxon>
        <taxon>Aspergillus subgen. Nidulantes</taxon>
    </lineage>
</organism>
<feature type="transmembrane region" description="Helical" evidence="6">
    <location>
        <begin position="266"/>
        <end position="288"/>
    </location>
</feature>
<dbReference type="STRING" id="454130.A0A0U5GUH4"/>
<proteinExistence type="predicted"/>
<feature type="region of interest" description="Disordered" evidence="5">
    <location>
        <begin position="37"/>
        <end position="81"/>
    </location>
</feature>
<accession>A0A0U5GUH4</accession>
<evidence type="ECO:0000256" key="1">
    <source>
        <dbReference type="ARBA" id="ARBA00004141"/>
    </source>
</evidence>
<feature type="transmembrane region" description="Helical" evidence="6">
    <location>
        <begin position="486"/>
        <end position="513"/>
    </location>
</feature>
<feature type="transmembrane region" description="Helical" evidence="6">
    <location>
        <begin position="138"/>
        <end position="162"/>
    </location>
</feature>
<feature type="domain" description="Major facilitator superfamily (MFS) profile" evidence="7">
    <location>
        <begin position="139"/>
        <end position="589"/>
    </location>
</feature>
<dbReference type="Pfam" id="PF07690">
    <property type="entry name" value="MFS_1"/>
    <property type="match status" value="1"/>
</dbReference>
<dbReference type="InterPro" id="IPR020846">
    <property type="entry name" value="MFS_dom"/>
</dbReference>
<dbReference type="GO" id="GO:1990961">
    <property type="term" value="P:xenobiotic detoxification by transmembrane export across the plasma membrane"/>
    <property type="evidence" value="ECO:0007669"/>
    <property type="project" value="TreeGrafter"/>
</dbReference>
<protein>
    <recommendedName>
        <fullName evidence="7">Major facilitator superfamily (MFS) profile domain-containing protein</fullName>
    </recommendedName>
</protein>
<evidence type="ECO:0000313" key="8">
    <source>
        <dbReference type="EMBL" id="CEL04564.1"/>
    </source>
</evidence>
<dbReference type="Gene3D" id="1.20.1250.20">
    <property type="entry name" value="MFS general substrate transporter like domains"/>
    <property type="match status" value="1"/>
</dbReference>
<dbReference type="SUPFAM" id="SSF103473">
    <property type="entry name" value="MFS general substrate transporter"/>
    <property type="match status" value="1"/>
</dbReference>
<dbReference type="Proteomes" id="UP000054771">
    <property type="component" value="Unassembled WGS sequence"/>
</dbReference>
<gene>
    <name evidence="8" type="ORF">ASPCAL05692</name>
</gene>
<dbReference type="InterPro" id="IPR036259">
    <property type="entry name" value="MFS_trans_sf"/>
</dbReference>
<dbReference type="OrthoDB" id="3357846at2759"/>
<dbReference type="OMA" id="PWKINAL"/>